<reference evidence="1" key="1">
    <citation type="journal article" date="2019" name="MBio">
        <title>Virus Genomes from Deep Sea Sediments Expand the Ocean Megavirome and Support Independent Origins of Viral Gigantism.</title>
        <authorList>
            <person name="Backstrom D."/>
            <person name="Yutin N."/>
            <person name="Jorgensen S.L."/>
            <person name="Dharamshi J."/>
            <person name="Homa F."/>
            <person name="Zaremba-Niedwiedzka K."/>
            <person name="Spang A."/>
            <person name="Wolf Y.I."/>
            <person name="Koonin E.V."/>
            <person name="Ettema T.J."/>
        </authorList>
    </citation>
    <scope>NUCLEOTIDE SEQUENCE</scope>
</reference>
<dbReference type="EMBL" id="MK500465">
    <property type="protein sequence ID" value="QBK90096.1"/>
    <property type="molecule type" value="Genomic_DNA"/>
</dbReference>
<protein>
    <submittedName>
        <fullName evidence="1">Uncharacterized protein</fullName>
    </submittedName>
</protein>
<accession>A0A481Z2Y1</accession>
<sequence>MNLFKIIDKKNKDRSLNKKILQFIHNIILIMKKFKDLKVSTMVNSVPLTGNIDLLKTVSLIRLYYPKFIKSNRKKKIDFPNVASNDIIETSERIRIDNGHCFPGDITYTGYRNIKRGMIRSKKNAFKNAIGIDIASPTKFVSCKIFSDSIHISGAKSDEMIIYSVEKILENIIYVQNIIDKIHQDPEKTLNTINWVKQNTKGIVHAIVKGTHTIVDDIDIDHYDINNNIKILDHKFNMRLRPIAEISLVISTNIDLSILHENNICVYIYHINSLIITLKQYPKKLIHNFIHIYNTLKYVNIDYTGLTNKVNNLIIMMLDLFKEFCIYYITYEWYDYIEYKQCIICPPEYYNNLYPESIDADIAKYLISISPDYIFHDIYESQLNWILTVDKLYTTDNNEPISMCQIKYISINYNYKIGYEVYLPELINMLQSMGIHAEQDELCVKYVTVHIPYIIPDDYIMHIQKKKIKVNKNKKSTTEQKQVHSFMIYTNGSVTQSGPYPPLNEIAYNKLMTALIKIKPHIINTMGDKFSKNNSIIITNYNKENILSISTN</sequence>
<evidence type="ECO:0000313" key="1">
    <source>
        <dbReference type="EMBL" id="QBK90096.1"/>
    </source>
</evidence>
<organism evidence="1">
    <name type="scientific">Pithovirus LCPAC102</name>
    <dbReference type="NCBI Taxonomy" id="2506587"/>
    <lineage>
        <taxon>Viruses</taxon>
        <taxon>Pithoviruses</taxon>
    </lineage>
</organism>
<gene>
    <name evidence="1" type="ORF">LCPAC102_00060</name>
</gene>
<name>A0A481Z2Y1_9VIRU</name>
<proteinExistence type="predicted"/>